<sequence length="101" mass="11165">MKPQLQPYHRSARSDPDPVKTTQNTSNPEFSGFTSWGGTQSWWAPISDPADPFQIWSVFGGLVRVRGRPLVPLNSSLGFGWFFCSEQFSISSTESLRVGGA</sequence>
<dbReference type="Proteomes" id="UP001295469">
    <property type="component" value="Chromosome A09"/>
</dbReference>
<name>A0A816NWB1_BRANA</name>
<reference evidence="2" key="1">
    <citation type="submission" date="2021-01" db="EMBL/GenBank/DDBJ databases">
        <authorList>
            <consortium name="Genoscope - CEA"/>
            <person name="William W."/>
        </authorList>
    </citation>
    <scope>NUCLEOTIDE SEQUENCE</scope>
</reference>
<feature type="region of interest" description="Disordered" evidence="1">
    <location>
        <begin position="1"/>
        <end position="36"/>
    </location>
</feature>
<organism evidence="2">
    <name type="scientific">Brassica napus</name>
    <name type="common">Rape</name>
    <dbReference type="NCBI Taxonomy" id="3708"/>
    <lineage>
        <taxon>Eukaryota</taxon>
        <taxon>Viridiplantae</taxon>
        <taxon>Streptophyta</taxon>
        <taxon>Embryophyta</taxon>
        <taxon>Tracheophyta</taxon>
        <taxon>Spermatophyta</taxon>
        <taxon>Magnoliopsida</taxon>
        <taxon>eudicotyledons</taxon>
        <taxon>Gunneridae</taxon>
        <taxon>Pentapetalae</taxon>
        <taxon>rosids</taxon>
        <taxon>malvids</taxon>
        <taxon>Brassicales</taxon>
        <taxon>Brassicaceae</taxon>
        <taxon>Brassiceae</taxon>
        <taxon>Brassica</taxon>
    </lineage>
</organism>
<dbReference type="EMBL" id="HG994363">
    <property type="protein sequence ID" value="CAF2041013.1"/>
    <property type="molecule type" value="Genomic_DNA"/>
</dbReference>
<gene>
    <name evidence="2" type="ORF">DARMORV10_A09P19370.1</name>
</gene>
<evidence type="ECO:0000313" key="2">
    <source>
        <dbReference type="EMBL" id="CAF2041013.1"/>
    </source>
</evidence>
<dbReference type="AlphaFoldDB" id="A0A816NWB1"/>
<protein>
    <submittedName>
        <fullName evidence="2">(rape) hypothetical protein</fullName>
    </submittedName>
</protein>
<accession>A0A816NWB1</accession>
<evidence type="ECO:0000256" key="1">
    <source>
        <dbReference type="SAM" id="MobiDB-lite"/>
    </source>
</evidence>
<proteinExistence type="predicted"/>
<feature type="compositionally biased region" description="Polar residues" evidence="1">
    <location>
        <begin position="20"/>
        <end position="36"/>
    </location>
</feature>